<protein>
    <submittedName>
        <fullName evidence="1">Uncharacterized protein</fullName>
    </submittedName>
</protein>
<dbReference type="RefSeq" id="WP_117679966.1">
    <property type="nucleotide sequence ID" value="NZ_QSRJ01000009.1"/>
</dbReference>
<dbReference type="AlphaFoldDB" id="A0A3E4QQZ8"/>
<name>A0A3E4QQZ8_9ACTN</name>
<accession>A0A3E4QQZ8</accession>
<evidence type="ECO:0000313" key="2">
    <source>
        <dbReference type="Proteomes" id="UP000260943"/>
    </source>
</evidence>
<proteinExistence type="predicted"/>
<sequence>MICPIHIHLDGDGAVSSLAVDGATIPGVKGAIALNPGIAKSSGSAWAVRPRDRGRGVPDLSLVFMPAGVNRGRAEAEAIRLLADLPGVPAEAVVAVAAGAGLRDLAEGLRLIGPGTNVTPGLAAAWELSLPLAVEPVAP</sequence>
<comment type="caution">
    <text evidence="1">The sequence shown here is derived from an EMBL/GenBank/DDBJ whole genome shotgun (WGS) entry which is preliminary data.</text>
</comment>
<gene>
    <name evidence="1" type="ORF">DXC81_08205</name>
</gene>
<dbReference type="EMBL" id="QSRJ01000009">
    <property type="protein sequence ID" value="RGL09565.1"/>
    <property type="molecule type" value="Genomic_DNA"/>
</dbReference>
<reference evidence="1 2" key="1">
    <citation type="submission" date="2018-08" db="EMBL/GenBank/DDBJ databases">
        <title>A genome reference for cultivated species of the human gut microbiota.</title>
        <authorList>
            <person name="Zou Y."/>
            <person name="Xue W."/>
            <person name="Luo G."/>
        </authorList>
    </citation>
    <scope>NUCLEOTIDE SEQUENCE [LARGE SCALE GENOMIC DNA]</scope>
    <source>
        <strain evidence="1 2">TF08-14</strain>
    </source>
</reference>
<dbReference type="Proteomes" id="UP000260943">
    <property type="component" value="Unassembled WGS sequence"/>
</dbReference>
<organism evidence="1 2">
    <name type="scientific">Collinsella tanakaei</name>
    <dbReference type="NCBI Taxonomy" id="626935"/>
    <lineage>
        <taxon>Bacteria</taxon>
        <taxon>Bacillati</taxon>
        <taxon>Actinomycetota</taxon>
        <taxon>Coriobacteriia</taxon>
        <taxon>Coriobacteriales</taxon>
        <taxon>Coriobacteriaceae</taxon>
        <taxon>Collinsella</taxon>
    </lineage>
</organism>
<evidence type="ECO:0000313" key="1">
    <source>
        <dbReference type="EMBL" id="RGL09565.1"/>
    </source>
</evidence>